<sequence>MGNEEEKARKDGLEQYTEDERVEQEISFYHKINVLEGTLDSECPNFELFRTEKGLVARCKAMGRILTVSQAELCSKVWKTCPVRILT</sequence>
<evidence type="ECO:0000313" key="1">
    <source>
        <dbReference type="EMBL" id="QGR20499.1"/>
    </source>
</evidence>
<accession>A0A650CRP8</accession>
<protein>
    <submittedName>
        <fullName evidence="1">Uncharacterized protein</fullName>
    </submittedName>
</protein>
<dbReference type="AlphaFoldDB" id="A0A650CRP8"/>
<dbReference type="Proteomes" id="UP000423396">
    <property type="component" value="Chromosome"/>
</dbReference>
<gene>
    <name evidence="1" type="ORF">D1868_04450</name>
</gene>
<evidence type="ECO:0000313" key="2">
    <source>
        <dbReference type="Proteomes" id="UP000423396"/>
    </source>
</evidence>
<proteinExistence type="predicted"/>
<dbReference type="KEGG" id="sazo:D1868_04450"/>
<reference evidence="1 2" key="1">
    <citation type="submission" date="2019-10" db="EMBL/GenBank/DDBJ databases">
        <title>Genome Sequences from Six Type Strain Members of the Archaeal Family Sulfolobaceae: Acidianus ambivalens, Acidianus infernus, Metallosphaera prunae, Stygiolobus azoricus, Sulfolobus metallicus, and Sulfurisphaera ohwakuensis.</title>
        <authorList>
            <person name="Counts J.A."/>
            <person name="Kelly R.M."/>
        </authorList>
    </citation>
    <scope>NUCLEOTIDE SEQUENCE [LARGE SCALE GENOMIC DNA]</scope>
    <source>
        <strain evidence="1 2">FC6</strain>
    </source>
</reference>
<dbReference type="EMBL" id="CP045483">
    <property type="protein sequence ID" value="QGR20499.1"/>
    <property type="molecule type" value="Genomic_DNA"/>
</dbReference>
<name>A0A650CRP8_9CREN</name>
<organism evidence="1 2">
    <name type="scientific">Stygiolobus azoricus</name>
    <dbReference type="NCBI Taxonomy" id="41675"/>
    <lineage>
        <taxon>Archaea</taxon>
        <taxon>Thermoproteota</taxon>
        <taxon>Thermoprotei</taxon>
        <taxon>Sulfolobales</taxon>
        <taxon>Sulfolobaceae</taxon>
        <taxon>Stygiolobus</taxon>
    </lineage>
</organism>
<keyword evidence="2" id="KW-1185">Reference proteome</keyword>